<dbReference type="RefSeq" id="WP_323690678.1">
    <property type="nucleotide sequence ID" value="NZ_CP116341.1"/>
</dbReference>
<feature type="transmembrane region" description="Helical" evidence="1">
    <location>
        <begin position="98"/>
        <end position="120"/>
    </location>
</feature>
<sequence>MKYAGQYLIASMLLAFSTFIAWYEGSAIREVPWEWKHTALFSKVFNGQITNNSDISQLDYFIYAAKFHPVYPILILFSLSYIATLSGYLLLKNNIKRLTVFLSAISIIQVLLGLTIYSSPTVGGKYFIFAFLFNGLINLSLAIVFFLRMLKGTKNKGNFIFFT</sequence>
<dbReference type="Pfam" id="PF14154">
    <property type="entry name" value="DUF4306"/>
    <property type="match status" value="1"/>
</dbReference>
<dbReference type="InterPro" id="IPR025440">
    <property type="entry name" value="DUF4306"/>
</dbReference>
<evidence type="ECO:0000313" key="3">
    <source>
        <dbReference type="Proteomes" id="UP001303532"/>
    </source>
</evidence>
<dbReference type="EMBL" id="CP116341">
    <property type="protein sequence ID" value="WOV83007.1"/>
    <property type="molecule type" value="Genomic_DNA"/>
</dbReference>
<proteinExistence type="predicted"/>
<keyword evidence="1" id="KW-1133">Transmembrane helix</keyword>
<feature type="transmembrane region" description="Helical" evidence="1">
    <location>
        <begin position="70"/>
        <end position="91"/>
    </location>
</feature>
<protein>
    <submittedName>
        <fullName evidence="2">DUF4306 domain-containing protein</fullName>
    </submittedName>
</protein>
<name>A0ABZ0KUM2_9BACL</name>
<accession>A0ABZ0KUM2</accession>
<keyword evidence="3" id="KW-1185">Reference proteome</keyword>
<feature type="transmembrane region" description="Helical" evidence="1">
    <location>
        <begin position="126"/>
        <end position="147"/>
    </location>
</feature>
<organism evidence="2 3">
    <name type="scientific">Sporosarcina jeotgali</name>
    <dbReference type="NCBI Taxonomy" id="3020056"/>
    <lineage>
        <taxon>Bacteria</taxon>
        <taxon>Bacillati</taxon>
        <taxon>Bacillota</taxon>
        <taxon>Bacilli</taxon>
        <taxon>Bacillales</taxon>
        <taxon>Caryophanaceae</taxon>
        <taxon>Sporosarcina</taxon>
    </lineage>
</organism>
<evidence type="ECO:0000256" key="1">
    <source>
        <dbReference type="SAM" id="Phobius"/>
    </source>
</evidence>
<dbReference type="Proteomes" id="UP001303532">
    <property type="component" value="Chromosome"/>
</dbReference>
<feature type="transmembrane region" description="Helical" evidence="1">
    <location>
        <begin position="7"/>
        <end position="23"/>
    </location>
</feature>
<gene>
    <name evidence="2" type="ORF">PGH26_08630</name>
</gene>
<keyword evidence="1" id="KW-0812">Transmembrane</keyword>
<evidence type="ECO:0000313" key="2">
    <source>
        <dbReference type="EMBL" id="WOV83007.1"/>
    </source>
</evidence>
<keyword evidence="1" id="KW-0472">Membrane</keyword>
<reference evidence="2 3" key="1">
    <citation type="submission" date="2023-01" db="EMBL/GenBank/DDBJ databases">
        <title>Sporosarcina sp. nov., isolated from Korean tranditional fermented seafood 'Jeotgal'.</title>
        <authorList>
            <person name="Yang A.-I."/>
        </authorList>
    </citation>
    <scope>NUCLEOTIDE SEQUENCE [LARGE SCALE GENOMIC DNA]</scope>
    <source>
        <strain evidence="2 3">B2O-1</strain>
    </source>
</reference>